<gene>
    <name evidence="1" type="ORF">SRB5_06990</name>
</gene>
<organism evidence="1 2">
    <name type="scientific">Streptomyces smaragdinus</name>
    <dbReference type="NCBI Taxonomy" id="2585196"/>
    <lineage>
        <taxon>Bacteria</taxon>
        <taxon>Bacillati</taxon>
        <taxon>Actinomycetota</taxon>
        <taxon>Actinomycetes</taxon>
        <taxon>Kitasatosporales</taxon>
        <taxon>Streptomycetaceae</taxon>
        <taxon>Streptomyces</taxon>
    </lineage>
</organism>
<name>A0A7K0CAZ8_9ACTN</name>
<evidence type="ECO:0000313" key="1">
    <source>
        <dbReference type="EMBL" id="MQY10588.1"/>
    </source>
</evidence>
<protein>
    <recommendedName>
        <fullName evidence="3">Tetratricopeptide repeat protein</fullName>
    </recommendedName>
</protein>
<reference evidence="1 2" key="1">
    <citation type="submission" date="2019-10" db="EMBL/GenBank/DDBJ databases">
        <title>Streptomyces smaragdinus sp. nov. and Streptomyces fabii sp. nov., isolated from the gut of fungus growing-termite Macrotermes natalensis.</title>
        <authorList>
            <person name="Schwitalla J."/>
            <person name="Benndorf R."/>
            <person name="Martin K."/>
            <person name="De Beer W."/>
            <person name="Kaster A.-K."/>
            <person name="Vollmers J."/>
            <person name="Poulsen M."/>
            <person name="Beemelmanns C."/>
        </authorList>
    </citation>
    <scope>NUCLEOTIDE SEQUENCE [LARGE SCALE GENOMIC DNA]</scope>
    <source>
        <strain evidence="1 2">RB5</strain>
    </source>
</reference>
<dbReference type="AlphaFoldDB" id="A0A7K0CAZ8"/>
<sequence length="150" mass="16288">MADDAVMTRIGQAVMLHRGGDREEARRRLAALWAQLDARAPALHRCTLAHFLAGTQEDPDDRLAWDLRALHAATGGHGPEDRAVRAFYPSLHLSLAADYVRLRRPEHARRALERARDTAAGLGDDAYGRCVRAAIDRLGPAVSGAGGQPP</sequence>
<comment type="caution">
    <text evidence="1">The sequence shown here is derived from an EMBL/GenBank/DDBJ whole genome shotgun (WGS) entry which is preliminary data.</text>
</comment>
<accession>A0A7K0CAZ8</accession>
<keyword evidence="2" id="KW-1185">Reference proteome</keyword>
<dbReference type="EMBL" id="WEGJ01000002">
    <property type="protein sequence ID" value="MQY10588.1"/>
    <property type="molecule type" value="Genomic_DNA"/>
</dbReference>
<proteinExistence type="predicted"/>
<evidence type="ECO:0008006" key="3">
    <source>
        <dbReference type="Google" id="ProtNLM"/>
    </source>
</evidence>
<evidence type="ECO:0000313" key="2">
    <source>
        <dbReference type="Proteomes" id="UP000466345"/>
    </source>
</evidence>
<dbReference type="Proteomes" id="UP000466345">
    <property type="component" value="Unassembled WGS sequence"/>
</dbReference>